<evidence type="ECO:0000313" key="3">
    <source>
        <dbReference type="Proteomes" id="UP001559025"/>
    </source>
</evidence>
<dbReference type="EMBL" id="JAZHFV010000004">
    <property type="protein sequence ID" value="MEX4008469.1"/>
    <property type="molecule type" value="Genomic_DNA"/>
</dbReference>
<dbReference type="Pfam" id="PF22324">
    <property type="entry name" value="HTH_91"/>
    <property type="match status" value="1"/>
</dbReference>
<organism evidence="2 3">
    <name type="scientific">Neoaquamicrobium sediminum</name>
    <dbReference type="NCBI Taxonomy" id="1849104"/>
    <lineage>
        <taxon>Bacteria</taxon>
        <taxon>Pseudomonadati</taxon>
        <taxon>Pseudomonadota</taxon>
        <taxon>Alphaproteobacteria</taxon>
        <taxon>Hyphomicrobiales</taxon>
        <taxon>Phyllobacteriaceae</taxon>
        <taxon>Neoaquamicrobium</taxon>
    </lineage>
</organism>
<reference evidence="2 3" key="1">
    <citation type="submission" date="2024-01" db="EMBL/GenBank/DDBJ databases">
        <title>New evidence supports the origin of RcGTA from prophage.</title>
        <authorList>
            <person name="Xu Y."/>
            <person name="Liu B."/>
            <person name="Chen F."/>
        </authorList>
    </citation>
    <scope>NUCLEOTIDE SEQUENCE [LARGE SCALE GENOMIC DNA]</scope>
    <source>
        <strain evidence="2 3">CBW1107-2</strain>
    </source>
</reference>
<dbReference type="RefSeq" id="WP_368803468.1">
    <property type="nucleotide sequence ID" value="NZ_JAZHFV010000004.1"/>
</dbReference>
<dbReference type="Proteomes" id="UP001559025">
    <property type="component" value="Unassembled WGS sequence"/>
</dbReference>
<protein>
    <recommendedName>
        <fullName evidence="1">Winged helix domain-containing protein</fullName>
    </recommendedName>
</protein>
<feature type="domain" description="Winged helix" evidence="1">
    <location>
        <begin position="18"/>
        <end position="93"/>
    </location>
</feature>
<dbReference type="InterPro" id="IPR054382">
    <property type="entry name" value="wHTH_alphaproteobact"/>
</dbReference>
<name>A0ABV3WV40_9HYPH</name>
<evidence type="ECO:0000259" key="1">
    <source>
        <dbReference type="Pfam" id="PF22324"/>
    </source>
</evidence>
<accession>A0ABV3WV40</accession>
<keyword evidence="3" id="KW-1185">Reference proteome</keyword>
<gene>
    <name evidence="2" type="ORF">V1479_14235</name>
</gene>
<comment type="caution">
    <text evidence="2">The sequence shown here is derived from an EMBL/GenBank/DDBJ whole genome shotgun (WGS) entry which is preliminary data.</text>
</comment>
<sequence>MRNTTLTIIAKIEPDGATLTVKGRDAWALQELIKAGTAGCTPITHPGPRWSAYVLKLRKHGFVIETIHEAHTGPFPGTHARYVLHSQVSIIEEIARAA</sequence>
<proteinExistence type="predicted"/>
<evidence type="ECO:0000313" key="2">
    <source>
        <dbReference type="EMBL" id="MEX4008469.1"/>
    </source>
</evidence>